<reference evidence="4 6" key="2">
    <citation type="submission" date="2018-11" db="EMBL/GenBank/DDBJ databases">
        <authorList>
            <consortium name="Pathogen Informatics"/>
        </authorList>
    </citation>
    <scope>NUCLEOTIDE SEQUENCE [LARGE SCALE GENOMIC DNA]</scope>
</reference>
<comment type="similarity">
    <text evidence="1">Belongs to the SNW family.</text>
</comment>
<accession>A0A158Q2H5</accession>
<dbReference type="GO" id="GO:0000398">
    <property type="term" value="P:mRNA splicing, via spliceosome"/>
    <property type="evidence" value="ECO:0007669"/>
    <property type="project" value="InterPro"/>
</dbReference>
<dbReference type="AlphaFoldDB" id="A0A158Q2H5"/>
<dbReference type="Proteomes" id="UP000038040">
    <property type="component" value="Unplaced"/>
</dbReference>
<feature type="region of interest" description="Disordered" evidence="2">
    <location>
        <begin position="222"/>
        <end position="255"/>
    </location>
</feature>
<evidence type="ECO:0000313" key="5">
    <source>
        <dbReference type="Proteomes" id="UP000038040"/>
    </source>
</evidence>
<dbReference type="OrthoDB" id="666364at2759"/>
<reference evidence="7" key="1">
    <citation type="submission" date="2016-04" db="UniProtKB">
        <authorList>
            <consortium name="WormBaseParasite"/>
        </authorList>
    </citation>
    <scope>IDENTIFICATION</scope>
</reference>
<evidence type="ECO:0000256" key="2">
    <source>
        <dbReference type="SAM" id="MobiDB-lite"/>
    </source>
</evidence>
<organism evidence="5 7">
    <name type="scientific">Dracunculus medinensis</name>
    <name type="common">Guinea worm</name>
    <dbReference type="NCBI Taxonomy" id="318479"/>
    <lineage>
        <taxon>Eukaryota</taxon>
        <taxon>Metazoa</taxon>
        <taxon>Ecdysozoa</taxon>
        <taxon>Nematoda</taxon>
        <taxon>Chromadorea</taxon>
        <taxon>Rhabditida</taxon>
        <taxon>Spirurina</taxon>
        <taxon>Dracunculoidea</taxon>
        <taxon>Dracunculidae</taxon>
        <taxon>Dracunculus</taxon>
    </lineage>
</organism>
<dbReference type="InterPro" id="IPR017862">
    <property type="entry name" value="SKI-int_prot_SKIP"/>
</dbReference>
<protein>
    <submittedName>
        <fullName evidence="7">SKIP_SNW domain-containing protein</fullName>
    </submittedName>
</protein>
<gene>
    <name evidence="4" type="ORF">DME_LOCUS4421</name>
</gene>
<dbReference type="GO" id="GO:0005681">
    <property type="term" value="C:spliceosomal complex"/>
    <property type="evidence" value="ECO:0007669"/>
    <property type="project" value="InterPro"/>
</dbReference>
<dbReference type="WBParaSite" id="DME_0000006101-mRNA-1">
    <property type="protein sequence ID" value="DME_0000006101-mRNA-1"/>
    <property type="gene ID" value="DME_0000006101"/>
</dbReference>
<feature type="region of interest" description="Disordered" evidence="2">
    <location>
        <begin position="345"/>
        <end position="368"/>
    </location>
</feature>
<dbReference type="InterPro" id="IPR004015">
    <property type="entry name" value="SKI-int_prot_SKIP_SNW-dom"/>
</dbReference>
<feature type="region of interest" description="Disordered" evidence="2">
    <location>
        <begin position="527"/>
        <end position="546"/>
    </location>
</feature>
<dbReference type="Proteomes" id="UP000274756">
    <property type="component" value="Unassembled WGS sequence"/>
</dbReference>
<dbReference type="Pfam" id="PF02731">
    <property type="entry name" value="SKIP_SNW"/>
    <property type="match status" value="1"/>
</dbReference>
<proteinExistence type="inferred from homology"/>
<dbReference type="EMBL" id="UYYG01001150">
    <property type="protein sequence ID" value="VDN54448.1"/>
    <property type="molecule type" value="Genomic_DNA"/>
</dbReference>
<evidence type="ECO:0000313" key="4">
    <source>
        <dbReference type="EMBL" id="VDN54448.1"/>
    </source>
</evidence>
<keyword evidence="6" id="KW-1185">Reference proteome</keyword>
<evidence type="ECO:0000256" key="1">
    <source>
        <dbReference type="ARBA" id="ARBA00010197"/>
    </source>
</evidence>
<feature type="domain" description="SKI-interacting protein SKIP SNW" evidence="3">
    <location>
        <begin position="189"/>
        <end position="349"/>
    </location>
</feature>
<evidence type="ECO:0000313" key="6">
    <source>
        <dbReference type="Proteomes" id="UP000274756"/>
    </source>
</evidence>
<evidence type="ECO:0000313" key="7">
    <source>
        <dbReference type="WBParaSite" id="DME_0000006101-mRNA-1"/>
    </source>
</evidence>
<evidence type="ECO:0000259" key="3">
    <source>
        <dbReference type="Pfam" id="PF02731"/>
    </source>
</evidence>
<sequence length="546" mass="62112">MRYPNLQGRSHNNGIQQRIIRMVEGEKNPIAPHKCKRIDAFSVSTSVVIKEPPPYGSRNAWIPRKVEDFGDGGAFPEIHVAQFPLGMGMDLHRSSGAGKTLALQFDTEGKLRHDAIARIGHSKDKIIYSRLSDTKSKPLDEEDESFHKPGDEEIAERTEATRLALEKITSSKVASALPVRHAQKQGPVQYIRYTPSQQGGGHNSGVQQRIIRMVEEQKDPMEPPKFKINQKIPRAPPSPPAPVIHSPTRKTTVKEQNDWKIPPCISNWKNPKGFTVALDKRLAADGRGLQQVHINENFAKLAESLYLADRTAREAVETRAQMERRVAQNKKLEQEEKMRLMAQKARQDRLSVKKSHNDEMNQEAREREQIRRDRIDEHRRERNIARNNPDKLERLRRGKDRDISEKIALGLPDTRVKSTETQFDQRLFDQSKGLNSGGIDDETYNAYDKPWRAQDNIQQHIYRPSKNLDKDLYGDDLDRIISTNRFVPDKGFISAEPGAGRSAGPVQFEKDEEDIFGLGQLLLSAKETKKRGGDDVDDASSSKRKR</sequence>
<dbReference type="STRING" id="318479.A0A158Q2H5"/>
<name>A0A158Q2H5_DRAME</name>
<dbReference type="PANTHER" id="PTHR12096">
    <property type="entry name" value="NUCLEAR PROTEIN SKIP-RELATED"/>
    <property type="match status" value="1"/>
</dbReference>